<dbReference type="AlphaFoldDB" id="A0A2W5MKL4"/>
<sequence length="289" mass="31347">MANILIVEPTPIAAIATSRGTGAANLLTGDPREIWLDSEVGSVAVIDIDLGVERIIDTIFLGCLFGAADAATWWIKGGLAGYEDDTILDTSALRVPERDWRRRTMSHALWFGPEQLLRYIRIGVEQPAGADPLAIGALIVGDGFVPKYNKEWGSGRAVKDMSTVTRLASGGVAVVEGGRYASYSWTLGDLSEEETDRLFELQLAVGESRPLLVVENPDRTAGLRNRIHYGTLTGLRSYDRRNAVQTSWQLAIDGWAIEPDPVQQSRTIPVLTLGGEPLTLGGEFLTLGD</sequence>
<reference evidence="1 2" key="1">
    <citation type="submission" date="2017-08" db="EMBL/GenBank/DDBJ databases">
        <title>Infants hospitalized years apart are colonized by the same room-sourced microbial strains.</title>
        <authorList>
            <person name="Brooks B."/>
            <person name="Olm M.R."/>
            <person name="Firek B.A."/>
            <person name="Baker R."/>
            <person name="Thomas B.C."/>
            <person name="Morowitz M.J."/>
            <person name="Banfield J.F."/>
        </authorList>
    </citation>
    <scope>NUCLEOTIDE SEQUENCE [LARGE SCALE GENOMIC DNA]</scope>
    <source>
        <strain evidence="1">S2_005_003_R2_47</strain>
    </source>
</reference>
<organism evidence="1 2">
    <name type="scientific">Sphingopyxis macrogoltabida</name>
    <name type="common">Sphingomonas macrogoltabidus</name>
    <dbReference type="NCBI Taxonomy" id="33050"/>
    <lineage>
        <taxon>Bacteria</taxon>
        <taxon>Pseudomonadati</taxon>
        <taxon>Pseudomonadota</taxon>
        <taxon>Alphaproteobacteria</taxon>
        <taxon>Sphingomonadales</taxon>
        <taxon>Sphingomonadaceae</taxon>
        <taxon>Sphingopyxis</taxon>
    </lineage>
</organism>
<gene>
    <name evidence="1" type="ORF">DI569_15430</name>
</gene>
<proteinExistence type="predicted"/>
<name>A0A2W5MKL4_SPHMC</name>
<comment type="caution">
    <text evidence="1">The sequence shown here is derived from an EMBL/GenBank/DDBJ whole genome shotgun (WGS) entry which is preliminary data.</text>
</comment>
<protein>
    <submittedName>
        <fullName evidence="1">Uncharacterized protein</fullName>
    </submittedName>
</protein>
<evidence type="ECO:0000313" key="1">
    <source>
        <dbReference type="EMBL" id="PZQ20457.1"/>
    </source>
</evidence>
<evidence type="ECO:0000313" key="2">
    <source>
        <dbReference type="Proteomes" id="UP000248597"/>
    </source>
</evidence>
<accession>A0A2W5MKL4</accession>
<dbReference type="EMBL" id="QFPJ01000059">
    <property type="protein sequence ID" value="PZQ20457.1"/>
    <property type="molecule type" value="Genomic_DNA"/>
</dbReference>
<dbReference type="Proteomes" id="UP000248597">
    <property type="component" value="Unassembled WGS sequence"/>
</dbReference>